<comment type="caution">
    <text evidence="1">The sequence shown here is derived from an EMBL/GenBank/DDBJ whole genome shotgun (WGS) entry which is preliminary data.</text>
</comment>
<dbReference type="Proteomes" id="UP001202922">
    <property type="component" value="Unassembled WGS sequence"/>
</dbReference>
<dbReference type="SUPFAM" id="SSF46689">
    <property type="entry name" value="Homeodomain-like"/>
    <property type="match status" value="1"/>
</dbReference>
<accession>A0ABS9U0D0</accession>
<evidence type="ECO:0000313" key="1">
    <source>
        <dbReference type="EMBL" id="MCH6470093.1"/>
    </source>
</evidence>
<gene>
    <name evidence="1" type="ORF">L0M17_08905</name>
</gene>
<organism evidence="1 2">
    <name type="scientific">Sinomonas terrae</name>
    <dbReference type="NCBI Taxonomy" id="2908838"/>
    <lineage>
        <taxon>Bacteria</taxon>
        <taxon>Bacillati</taxon>
        <taxon>Actinomycetota</taxon>
        <taxon>Actinomycetes</taxon>
        <taxon>Micrococcales</taxon>
        <taxon>Micrococcaceae</taxon>
        <taxon>Sinomonas</taxon>
    </lineage>
</organism>
<reference evidence="1 2" key="1">
    <citation type="submission" date="2022-03" db="EMBL/GenBank/DDBJ databases">
        <title>Sinomonas sp. isolated from a soil.</title>
        <authorList>
            <person name="Han J."/>
            <person name="Kim D.-U."/>
        </authorList>
    </citation>
    <scope>NUCLEOTIDE SEQUENCE [LARGE SCALE GENOMIC DNA]</scope>
    <source>
        <strain evidence="1 2">5-5</strain>
    </source>
</reference>
<dbReference type="RefSeq" id="WP_241053604.1">
    <property type="nucleotide sequence ID" value="NZ_JAKZBV010000001.1"/>
</dbReference>
<evidence type="ECO:0000313" key="2">
    <source>
        <dbReference type="Proteomes" id="UP001202922"/>
    </source>
</evidence>
<sequence length="186" mass="19616">MREEILRACFGLFARWGIRRVGVEEIVAGAEVSSGDFHSWVGSKENAAEAYLQHLYLLWAGAFEAAVAVRGEGPEALLGLFDAVEALCGNEGTGRASLVHVLAEFGPDDPLGRAAIGLSALLRSEIARLAHDAGLARSGEFAADCHLLLAGCILSRAHGSLRAVEDARGIAQALITAHLKAQTLHP</sequence>
<proteinExistence type="predicted"/>
<dbReference type="Gene3D" id="1.10.357.10">
    <property type="entry name" value="Tetracycline Repressor, domain 2"/>
    <property type="match status" value="1"/>
</dbReference>
<protein>
    <recommendedName>
        <fullName evidence="3">TetR family transcriptional regulator</fullName>
    </recommendedName>
</protein>
<name>A0ABS9U0D0_9MICC</name>
<dbReference type="EMBL" id="JAKZBV010000001">
    <property type="protein sequence ID" value="MCH6470093.1"/>
    <property type="molecule type" value="Genomic_DNA"/>
</dbReference>
<keyword evidence="2" id="KW-1185">Reference proteome</keyword>
<evidence type="ECO:0008006" key="3">
    <source>
        <dbReference type="Google" id="ProtNLM"/>
    </source>
</evidence>
<dbReference type="InterPro" id="IPR009057">
    <property type="entry name" value="Homeodomain-like_sf"/>
</dbReference>